<dbReference type="Proteomes" id="UP000239687">
    <property type="component" value="Unassembled WGS sequence"/>
</dbReference>
<gene>
    <name evidence="4" type="ORF">C5612_15675</name>
</gene>
<dbReference type="RefSeq" id="WP_105343165.1">
    <property type="nucleotide sequence ID" value="NZ_PUIN01000008.1"/>
</dbReference>
<keyword evidence="1" id="KW-0472">Membrane</keyword>
<protein>
    <recommendedName>
        <fullName evidence="3">Glycosyltransferase 2-like domain-containing protein</fullName>
    </recommendedName>
</protein>
<dbReference type="Gene3D" id="3.90.550.10">
    <property type="entry name" value="Spore Coat Polysaccharide Biosynthesis Protein SpsA, Chain A"/>
    <property type="match status" value="2"/>
</dbReference>
<accession>A0A2S8HL74</accession>
<evidence type="ECO:0000313" key="4">
    <source>
        <dbReference type="EMBL" id="PQP03263.1"/>
    </source>
</evidence>
<dbReference type="PANTHER" id="PTHR43685:SF3">
    <property type="entry name" value="SLR2126 PROTEIN"/>
    <property type="match status" value="1"/>
</dbReference>
<feature type="coiled-coil region" evidence="2">
    <location>
        <begin position="469"/>
        <end position="503"/>
    </location>
</feature>
<dbReference type="Pfam" id="PF00535">
    <property type="entry name" value="Glycos_transf_2"/>
    <property type="match status" value="2"/>
</dbReference>
<dbReference type="InterPro" id="IPR029044">
    <property type="entry name" value="Nucleotide-diphossugar_trans"/>
</dbReference>
<comment type="caution">
    <text evidence="4">The sequence shown here is derived from an EMBL/GenBank/DDBJ whole genome shotgun (WGS) entry which is preliminary data.</text>
</comment>
<evidence type="ECO:0000313" key="5">
    <source>
        <dbReference type="Proteomes" id="UP000239687"/>
    </source>
</evidence>
<proteinExistence type="predicted"/>
<dbReference type="InterPro" id="IPR029063">
    <property type="entry name" value="SAM-dependent_MTases_sf"/>
</dbReference>
<dbReference type="EMBL" id="PUIN01000008">
    <property type="protein sequence ID" value="PQP03263.1"/>
    <property type="molecule type" value="Genomic_DNA"/>
</dbReference>
<dbReference type="InterPro" id="IPR050834">
    <property type="entry name" value="Glycosyltransf_2"/>
</dbReference>
<feature type="domain" description="Glycosyltransferase 2-like" evidence="3">
    <location>
        <begin position="931"/>
        <end position="1045"/>
    </location>
</feature>
<evidence type="ECO:0000259" key="3">
    <source>
        <dbReference type="Pfam" id="PF00535"/>
    </source>
</evidence>
<sequence length="1176" mass="132517">MDKKYKFSYESVSVYANAMELIRKFSSKGALHIDLGCGYAAIAGQIKNEGIRYVGFDVNNDSVETLKQNGIEAYELDLNQVDTVVSELKRLSDGYSIVTLSMLDVIEHLDFECGLLGRLKESFSTEQQLFLILSVPNASHIDVAVKLVSGVYDYQDSGLVDKTHTVVYTEKNLFDVTGKNGWKQVGANDYHLEFSEQFLVEPVISLNRDAGIGQDFRRLKGILDPNCDVYQFVRAYVPAVSVASEDCSSFVAPEFSISLVFSERVKFDEVLTLAAELSSTAAHRRIELVLPEGALTQDELDLVVASGLVVLCYQTTMLGEFLLSSLNTLYWALVTKPLNVCVSALNDVFDAFDGSRGTPLIEVADLEGSDLALDQFELFMSLDTGAPWRIMIPTGYAKQFHDSPSLGEAKGWLKFVRRALLACGATRIHVGFVRERAEFTSSMSQLSALTYVFTDPRLQSYIIRSDDWARALRDELKRLVADNDDYRKRNASLEYDLEQLQTKLSGNQATLEGVISSASWALTRPFRVFRRGALVFTNVVRAILRGDLAMLRGYARAVYLRIPILKFVWSFYTYRKMKLMRRIRDKTLSNDNIQSLNALSDNRFADISGFSEPAELAVFPCVDVSVVSYNSSRWVEKFLASLAAQDYPLSSIHFKVVDNGSSDNTVELFQNYLNLHGTAFASAEVIQQENLGFGLGHDRAIRNGQSDYCLIVNLDLEFLPDSIVEAVTAAVNDRNPASASWEFRQVPFEHPKYYDPVTLETNWSSHACILLRRDAYLRCGGYDHAIFMYGEDVELSYRLRSYGYVLKYLPGAAVIHHTYEEAGEVKPLQFAGSVLGNTYIRLRYGSYVDRFVAFALYAVLFLYPSQFPGAKKMLLRNVPKLLKNTPRFLKGKGPVAAKFPFRGYDYELIRDGAFWQTKPFALDSSVPKVTVITRTYKGRGVFLKQAMQSVFNQTYPNIELVVAEDGGSSQLELVESTSKCAPSNVAVKFLANEKIGRSGVGNAAMAIAQGKYFMFLDDDDLLFSDHVETLMQCLSADPSLDAAYSLAFEVATRVNDDKTHYVEELFYTPPVFRQPWDYEVMQRHNFIPIQSIMFKKELYQRWGGFDLELDQLEDWNLWLCYGYEANFRYIEKTTSLFRTPAESGVRADRHALLHNAYEMAVKSAKERIAQDAGSAH</sequence>
<dbReference type="CDD" id="cd04186">
    <property type="entry name" value="GT_2_like_c"/>
    <property type="match status" value="1"/>
</dbReference>
<feature type="domain" description="Glycosyltransferase 2-like" evidence="3">
    <location>
        <begin position="624"/>
        <end position="734"/>
    </location>
</feature>
<dbReference type="SUPFAM" id="SSF53335">
    <property type="entry name" value="S-adenosyl-L-methionine-dependent methyltransferases"/>
    <property type="match status" value="1"/>
</dbReference>
<evidence type="ECO:0000256" key="2">
    <source>
        <dbReference type="SAM" id="Coils"/>
    </source>
</evidence>
<dbReference type="Gene3D" id="3.40.50.150">
    <property type="entry name" value="Vaccinia Virus protein VP39"/>
    <property type="match status" value="1"/>
</dbReference>
<keyword evidence="2" id="KW-0175">Coiled coil</keyword>
<reference evidence="4 5" key="1">
    <citation type="submission" date="2018-02" db="EMBL/GenBank/DDBJ databases">
        <title>Draft genome sequencing of Pseudomonas frederiksbergensis 11-D3.</title>
        <authorList>
            <person name="Zheng B.-X."/>
        </authorList>
    </citation>
    <scope>NUCLEOTIDE SEQUENCE [LARGE SCALE GENOMIC DNA]</scope>
    <source>
        <strain evidence="4 5">11-D3</strain>
    </source>
</reference>
<dbReference type="InterPro" id="IPR001173">
    <property type="entry name" value="Glyco_trans_2-like"/>
</dbReference>
<evidence type="ECO:0000256" key="1">
    <source>
        <dbReference type="ARBA" id="ARBA00022519"/>
    </source>
</evidence>
<dbReference type="PANTHER" id="PTHR43685">
    <property type="entry name" value="GLYCOSYLTRANSFERASE"/>
    <property type="match status" value="1"/>
</dbReference>
<dbReference type="AlphaFoldDB" id="A0A2S8HL74"/>
<keyword evidence="1" id="KW-1003">Cell membrane</keyword>
<name>A0A2S8HL74_9PSED</name>
<organism evidence="4 5">
    <name type="scientific">Pseudomonas frederiksbergensis</name>
    <dbReference type="NCBI Taxonomy" id="104087"/>
    <lineage>
        <taxon>Bacteria</taxon>
        <taxon>Pseudomonadati</taxon>
        <taxon>Pseudomonadota</taxon>
        <taxon>Gammaproteobacteria</taxon>
        <taxon>Pseudomonadales</taxon>
        <taxon>Pseudomonadaceae</taxon>
        <taxon>Pseudomonas</taxon>
    </lineage>
</organism>
<dbReference type="SUPFAM" id="SSF53448">
    <property type="entry name" value="Nucleotide-diphospho-sugar transferases"/>
    <property type="match status" value="2"/>
</dbReference>
<keyword evidence="1" id="KW-0997">Cell inner membrane</keyword>